<reference evidence="4" key="1">
    <citation type="submission" date="2023-08" db="EMBL/GenBank/DDBJ databases">
        <authorList>
            <person name="Audoor S."/>
            <person name="Bilcke G."/>
        </authorList>
    </citation>
    <scope>NUCLEOTIDE SEQUENCE</scope>
</reference>
<dbReference type="GO" id="GO:0000266">
    <property type="term" value="P:mitochondrial fission"/>
    <property type="evidence" value="ECO:0007669"/>
    <property type="project" value="TreeGrafter"/>
</dbReference>
<sequence>MEESKDSKDKKYDIFRDSPLRYLGYANEIGESFRYQFPKFVAPSYVVAFGYCFADAATSGYDNYQTGIQSGSTTAKVDSLVATADTLIWQSLASVMIPGATINMVVKASGFAVLRSPVTFPVAVAKWIPTVTGLASIPGIITPIDHGVDFFMNNTFRKIQWPGASPVEQSKGDDTP</sequence>
<gene>
    <name evidence="4" type="ORF">CYCCA115_LOCUS5162</name>
</gene>
<proteinExistence type="inferred from homology"/>
<comment type="caution">
    <text evidence="4">The sequence shown here is derived from an EMBL/GenBank/DDBJ whole genome shotgun (WGS) entry which is preliminary data.</text>
</comment>
<dbReference type="GO" id="GO:0005739">
    <property type="term" value="C:mitochondrion"/>
    <property type="evidence" value="ECO:0007669"/>
    <property type="project" value="TreeGrafter"/>
</dbReference>
<dbReference type="Pfam" id="PF10558">
    <property type="entry name" value="MTP18"/>
    <property type="match status" value="1"/>
</dbReference>
<dbReference type="PANTHER" id="PTHR11001">
    <property type="entry name" value="MITOCHONDRIAL FISSION PROCESS PROTEIN 1"/>
    <property type="match status" value="1"/>
</dbReference>
<comment type="similarity">
    <text evidence="1">Belongs to the MTFP1 family.</text>
</comment>
<name>A0AAD2CMR2_9STRA</name>
<dbReference type="PANTHER" id="PTHR11001:SF2">
    <property type="entry name" value="MITOCHONDRIAL FISSION PROCESS PROTEIN 1"/>
    <property type="match status" value="1"/>
</dbReference>
<organism evidence="4 5">
    <name type="scientific">Cylindrotheca closterium</name>
    <dbReference type="NCBI Taxonomy" id="2856"/>
    <lineage>
        <taxon>Eukaryota</taxon>
        <taxon>Sar</taxon>
        <taxon>Stramenopiles</taxon>
        <taxon>Ochrophyta</taxon>
        <taxon>Bacillariophyta</taxon>
        <taxon>Bacillariophyceae</taxon>
        <taxon>Bacillariophycidae</taxon>
        <taxon>Bacillariales</taxon>
        <taxon>Bacillariaceae</taxon>
        <taxon>Cylindrotheca</taxon>
    </lineage>
</organism>
<dbReference type="InterPro" id="IPR019560">
    <property type="entry name" value="Mitochondrial_18_kDa_protein"/>
</dbReference>
<accession>A0AAD2CMR2</accession>
<dbReference type="AlphaFoldDB" id="A0AAD2CMR2"/>
<evidence type="ECO:0000256" key="2">
    <source>
        <dbReference type="ARBA" id="ARBA00017835"/>
    </source>
</evidence>
<keyword evidence="5" id="KW-1185">Reference proteome</keyword>
<dbReference type="Proteomes" id="UP001295423">
    <property type="component" value="Unassembled WGS sequence"/>
</dbReference>
<evidence type="ECO:0000256" key="3">
    <source>
        <dbReference type="ARBA" id="ARBA00029631"/>
    </source>
</evidence>
<evidence type="ECO:0000313" key="4">
    <source>
        <dbReference type="EMBL" id="CAJ1936379.1"/>
    </source>
</evidence>
<evidence type="ECO:0000256" key="1">
    <source>
        <dbReference type="ARBA" id="ARBA00009224"/>
    </source>
</evidence>
<dbReference type="EMBL" id="CAKOGP040000557">
    <property type="protein sequence ID" value="CAJ1936379.1"/>
    <property type="molecule type" value="Genomic_DNA"/>
</dbReference>
<protein>
    <recommendedName>
        <fullName evidence="2">Mitochondrial fission process protein 1</fullName>
    </recommendedName>
    <alternativeName>
        <fullName evidence="3">Mitochondrial 18 kDa protein</fullName>
    </alternativeName>
</protein>
<evidence type="ECO:0000313" key="5">
    <source>
        <dbReference type="Proteomes" id="UP001295423"/>
    </source>
</evidence>